<dbReference type="PANTHER" id="PTHR21180:SF32">
    <property type="entry name" value="ENDONUCLEASE_EXONUCLEASE_PHOSPHATASE FAMILY DOMAIN-CONTAINING PROTEIN 1"/>
    <property type="match status" value="1"/>
</dbReference>
<dbReference type="NCBIfam" id="TIGR00426">
    <property type="entry name" value="competence protein ComEA helix-hairpin-helix repeat region"/>
    <property type="match status" value="1"/>
</dbReference>
<dbReference type="SUPFAM" id="SSF47781">
    <property type="entry name" value="RuvA domain 2-like"/>
    <property type="match status" value="1"/>
</dbReference>
<dbReference type="EMBL" id="CP039712">
    <property type="protein sequence ID" value="QCI85680.1"/>
    <property type="molecule type" value="Genomic_DNA"/>
</dbReference>
<dbReference type="KEGG" id="vao:FA707_01265"/>
<dbReference type="InterPro" id="IPR051675">
    <property type="entry name" value="Endo/Exo/Phosphatase_dom_1"/>
</dbReference>
<dbReference type="InterPro" id="IPR004509">
    <property type="entry name" value="Competence_ComEA_HhH"/>
</dbReference>
<sequence length="228" mass="24593">MNRWQLLDKRWLIGLGMVVMLVVGGLFIKSTQSTSNTDFVVEKQFSTSLDDVALGTSDNVAIDQTSESVEVVAYADIKGEVHSPGIYQITPNMRVSGVIDLAGGMTENADVNQVNLAQIVTDQMMIYVPAEGEEVSEVVHNQAEESEITDAVNGDSDIASGQSEDKVNINTANLTEFQTLNGVGAVKAQAIIDYREANGAFQSIEDLKNVKGVGEKTFDSLKESITID</sequence>
<gene>
    <name evidence="1" type="ORF">FA707_01265</name>
</gene>
<name>A0A4D7CTB1_9ENTE</name>
<dbReference type="OrthoDB" id="9790239at2"/>
<dbReference type="Gene3D" id="3.10.560.10">
    <property type="entry name" value="Outer membrane lipoprotein wza domain like"/>
    <property type="match status" value="1"/>
</dbReference>
<dbReference type="Pfam" id="PF12836">
    <property type="entry name" value="HHH_3"/>
    <property type="match status" value="1"/>
</dbReference>
<dbReference type="SMART" id="SM00278">
    <property type="entry name" value="HhH1"/>
    <property type="match status" value="2"/>
</dbReference>
<dbReference type="AlphaFoldDB" id="A0A4D7CTB1"/>
<proteinExistence type="predicted"/>
<dbReference type="GO" id="GO:0015628">
    <property type="term" value="P:protein secretion by the type II secretion system"/>
    <property type="evidence" value="ECO:0007669"/>
    <property type="project" value="TreeGrafter"/>
</dbReference>
<dbReference type="GO" id="GO:0006281">
    <property type="term" value="P:DNA repair"/>
    <property type="evidence" value="ECO:0007669"/>
    <property type="project" value="InterPro"/>
</dbReference>
<organism evidence="1 2">
    <name type="scientific">Vagococcus zengguangii</name>
    <dbReference type="NCBI Taxonomy" id="2571750"/>
    <lineage>
        <taxon>Bacteria</taxon>
        <taxon>Bacillati</taxon>
        <taxon>Bacillota</taxon>
        <taxon>Bacilli</taxon>
        <taxon>Lactobacillales</taxon>
        <taxon>Enterococcaceae</taxon>
        <taxon>Vagococcus</taxon>
    </lineage>
</organism>
<dbReference type="InterPro" id="IPR019554">
    <property type="entry name" value="Soluble_ligand-bd"/>
</dbReference>
<evidence type="ECO:0000313" key="1">
    <source>
        <dbReference type="EMBL" id="QCI85680.1"/>
    </source>
</evidence>
<dbReference type="GO" id="GO:0015627">
    <property type="term" value="C:type II protein secretion system complex"/>
    <property type="evidence" value="ECO:0007669"/>
    <property type="project" value="TreeGrafter"/>
</dbReference>
<dbReference type="GO" id="GO:0003677">
    <property type="term" value="F:DNA binding"/>
    <property type="evidence" value="ECO:0007669"/>
    <property type="project" value="InterPro"/>
</dbReference>
<reference evidence="1 2" key="1">
    <citation type="submission" date="2019-04" db="EMBL/GenBank/DDBJ databases">
        <title>Vagococcus sp. nov., isolated from faeces of yaks (Bos grunniens).</title>
        <authorList>
            <person name="Ge Y."/>
        </authorList>
    </citation>
    <scope>NUCLEOTIDE SEQUENCE [LARGE SCALE GENOMIC DNA]</scope>
    <source>
        <strain evidence="1 2">MN-17</strain>
    </source>
</reference>
<dbReference type="Gene3D" id="1.10.150.310">
    <property type="entry name" value="Tex RuvX-like domain-like"/>
    <property type="match status" value="1"/>
</dbReference>
<dbReference type="InterPro" id="IPR003583">
    <property type="entry name" value="Hlx-hairpin-Hlx_DNA-bd_motif"/>
</dbReference>
<evidence type="ECO:0000313" key="2">
    <source>
        <dbReference type="Proteomes" id="UP000298615"/>
    </source>
</evidence>
<accession>A0A4D7CTB1</accession>
<dbReference type="PANTHER" id="PTHR21180">
    <property type="entry name" value="ENDONUCLEASE/EXONUCLEASE/PHOSPHATASE FAMILY DOMAIN-CONTAINING PROTEIN 1"/>
    <property type="match status" value="1"/>
</dbReference>
<protein>
    <submittedName>
        <fullName evidence="1">Uncharacterized protein</fullName>
    </submittedName>
</protein>
<keyword evidence="2" id="KW-1185">Reference proteome</keyword>
<dbReference type="InterPro" id="IPR010994">
    <property type="entry name" value="RuvA_2-like"/>
</dbReference>
<dbReference type="Pfam" id="PF10531">
    <property type="entry name" value="SLBB"/>
    <property type="match status" value="1"/>
</dbReference>
<dbReference type="RefSeq" id="WP_136952525.1">
    <property type="nucleotide sequence ID" value="NZ_CP039712.1"/>
</dbReference>
<dbReference type="Proteomes" id="UP000298615">
    <property type="component" value="Chromosome"/>
</dbReference>